<keyword evidence="6" id="KW-1185">Reference proteome</keyword>
<dbReference type="PANTHER" id="PTHR44757:SF4">
    <property type="entry name" value="DIGUANYLATE CYCLASE DGCE-RELATED"/>
    <property type="match status" value="1"/>
</dbReference>
<feature type="domain" description="PAC" evidence="2">
    <location>
        <begin position="457"/>
        <end position="509"/>
    </location>
</feature>
<evidence type="ECO:0000259" key="4">
    <source>
        <dbReference type="PROSITE" id="PS50887"/>
    </source>
</evidence>
<feature type="domain" description="PAS" evidence="1">
    <location>
        <begin position="648"/>
        <end position="708"/>
    </location>
</feature>
<dbReference type="InterPro" id="IPR029787">
    <property type="entry name" value="Nucleotide_cyclase"/>
</dbReference>
<dbReference type="NCBIfam" id="TIGR00254">
    <property type="entry name" value="GGDEF"/>
    <property type="match status" value="1"/>
</dbReference>
<feature type="domain" description="EAL" evidence="3">
    <location>
        <begin position="954"/>
        <end position="1209"/>
    </location>
</feature>
<dbReference type="InterPro" id="IPR035965">
    <property type="entry name" value="PAS-like_dom_sf"/>
</dbReference>
<feature type="domain" description="PAS" evidence="1">
    <location>
        <begin position="383"/>
        <end position="454"/>
    </location>
</feature>
<accession>A0ABT5MY08</accession>
<evidence type="ECO:0000259" key="2">
    <source>
        <dbReference type="PROSITE" id="PS50113"/>
    </source>
</evidence>
<name>A0ABT5MY08_9BURK</name>
<dbReference type="CDD" id="cd01948">
    <property type="entry name" value="EAL"/>
    <property type="match status" value="1"/>
</dbReference>
<dbReference type="SMART" id="SM00091">
    <property type="entry name" value="PAS"/>
    <property type="match status" value="6"/>
</dbReference>
<gene>
    <name evidence="5" type="ORF">PSQ40_09360</name>
</gene>
<dbReference type="RefSeq" id="WP_273951091.1">
    <property type="nucleotide sequence ID" value="NZ_JAQSIP010000003.1"/>
</dbReference>
<dbReference type="Pfam" id="PF08448">
    <property type="entry name" value="PAS_4"/>
    <property type="match status" value="2"/>
</dbReference>
<dbReference type="InterPro" id="IPR043128">
    <property type="entry name" value="Rev_trsase/Diguanyl_cyclase"/>
</dbReference>
<proteinExistence type="predicted"/>
<dbReference type="InterPro" id="IPR013767">
    <property type="entry name" value="PAS_fold"/>
</dbReference>
<evidence type="ECO:0000313" key="5">
    <source>
        <dbReference type="EMBL" id="MDD0838775.1"/>
    </source>
</evidence>
<dbReference type="PROSITE" id="PS50113">
    <property type="entry name" value="PAC"/>
    <property type="match status" value="4"/>
</dbReference>
<protein>
    <submittedName>
        <fullName evidence="5">PAS domain S-box protein</fullName>
    </submittedName>
</protein>
<dbReference type="EMBL" id="JAQSIP010000003">
    <property type="protein sequence ID" value="MDD0838775.1"/>
    <property type="molecule type" value="Genomic_DNA"/>
</dbReference>
<evidence type="ECO:0000259" key="1">
    <source>
        <dbReference type="PROSITE" id="PS50112"/>
    </source>
</evidence>
<dbReference type="InterPro" id="IPR035919">
    <property type="entry name" value="EAL_sf"/>
</dbReference>
<dbReference type="SMART" id="SM00086">
    <property type="entry name" value="PAC"/>
    <property type="match status" value="5"/>
</dbReference>
<dbReference type="Gene3D" id="2.10.70.100">
    <property type="match status" value="1"/>
</dbReference>
<dbReference type="PROSITE" id="PS50887">
    <property type="entry name" value="GGDEF"/>
    <property type="match status" value="1"/>
</dbReference>
<dbReference type="InterPro" id="IPR052155">
    <property type="entry name" value="Biofilm_reg_signaling"/>
</dbReference>
<dbReference type="Pfam" id="PF08447">
    <property type="entry name" value="PAS_3"/>
    <property type="match status" value="2"/>
</dbReference>
<feature type="domain" description="PAC" evidence="2">
    <location>
        <begin position="726"/>
        <end position="778"/>
    </location>
</feature>
<dbReference type="Proteomes" id="UP001528673">
    <property type="component" value="Unassembled WGS sequence"/>
</dbReference>
<dbReference type="Pfam" id="PF13426">
    <property type="entry name" value="PAS_9"/>
    <property type="match status" value="1"/>
</dbReference>
<dbReference type="Pfam" id="PF00563">
    <property type="entry name" value="EAL"/>
    <property type="match status" value="1"/>
</dbReference>
<feature type="domain" description="GGDEF" evidence="4">
    <location>
        <begin position="810"/>
        <end position="943"/>
    </location>
</feature>
<comment type="caution">
    <text evidence="5">The sequence shown here is derived from an EMBL/GenBank/DDBJ whole genome shotgun (WGS) entry which is preliminary data.</text>
</comment>
<evidence type="ECO:0000259" key="3">
    <source>
        <dbReference type="PROSITE" id="PS50883"/>
    </source>
</evidence>
<dbReference type="NCBIfam" id="TIGR00229">
    <property type="entry name" value="sensory_box"/>
    <property type="match status" value="5"/>
</dbReference>
<dbReference type="Gene3D" id="3.30.450.20">
    <property type="entry name" value="PAS domain"/>
    <property type="match status" value="6"/>
</dbReference>
<dbReference type="InterPro" id="IPR013655">
    <property type="entry name" value="PAS_fold_3"/>
</dbReference>
<feature type="domain" description="PAC" evidence="2">
    <location>
        <begin position="587"/>
        <end position="640"/>
    </location>
</feature>
<dbReference type="PANTHER" id="PTHR44757">
    <property type="entry name" value="DIGUANYLATE CYCLASE DGCP"/>
    <property type="match status" value="1"/>
</dbReference>
<dbReference type="InterPro" id="IPR000160">
    <property type="entry name" value="GGDEF_dom"/>
</dbReference>
<organism evidence="5 6">
    <name type="scientific">Curvibacter cyanobacteriorum</name>
    <dbReference type="NCBI Taxonomy" id="3026422"/>
    <lineage>
        <taxon>Bacteria</taxon>
        <taxon>Pseudomonadati</taxon>
        <taxon>Pseudomonadota</taxon>
        <taxon>Betaproteobacteria</taxon>
        <taxon>Burkholderiales</taxon>
        <taxon>Comamonadaceae</taxon>
        <taxon>Curvibacter</taxon>
    </lineage>
</organism>
<dbReference type="Gene3D" id="3.30.70.270">
    <property type="match status" value="1"/>
</dbReference>
<dbReference type="CDD" id="cd00130">
    <property type="entry name" value="PAS"/>
    <property type="match status" value="6"/>
</dbReference>
<dbReference type="CDD" id="cd01949">
    <property type="entry name" value="GGDEF"/>
    <property type="match status" value="1"/>
</dbReference>
<dbReference type="Pfam" id="PF00989">
    <property type="entry name" value="PAS"/>
    <property type="match status" value="1"/>
</dbReference>
<reference evidence="5 6" key="1">
    <citation type="submission" date="2023-02" db="EMBL/GenBank/DDBJ databases">
        <title>Bacterial whole genomic sequence of Curvibacter sp. HBC61.</title>
        <authorList>
            <person name="Le V."/>
            <person name="Ko S.-R."/>
            <person name="Ahn C.-Y."/>
            <person name="Oh H.-M."/>
        </authorList>
    </citation>
    <scope>NUCLEOTIDE SEQUENCE [LARGE SCALE GENOMIC DNA]</scope>
    <source>
        <strain evidence="5 6">HBC61</strain>
    </source>
</reference>
<dbReference type="SMART" id="SM00052">
    <property type="entry name" value="EAL"/>
    <property type="match status" value="1"/>
</dbReference>
<dbReference type="InterPro" id="IPR000014">
    <property type="entry name" value="PAS"/>
</dbReference>
<dbReference type="InterPro" id="IPR013656">
    <property type="entry name" value="PAS_4"/>
</dbReference>
<dbReference type="SUPFAM" id="SSF55073">
    <property type="entry name" value="Nucleotide cyclase"/>
    <property type="match status" value="1"/>
</dbReference>
<dbReference type="InterPro" id="IPR000700">
    <property type="entry name" value="PAS-assoc_C"/>
</dbReference>
<dbReference type="InterPro" id="IPR001610">
    <property type="entry name" value="PAC"/>
</dbReference>
<dbReference type="PROSITE" id="PS50112">
    <property type="entry name" value="PAS"/>
    <property type="match status" value="3"/>
</dbReference>
<sequence length="1210" mass="136303">MTLPEPMDLLPCAVLFTDPSGRLLALNATSLRWVGGATEDWIGQSIEAWLPPASRIFLQTHIWPTLLREGRLEEVHLQIWGQDRARLPVLLNCHEVQWAGERAFAWSFFVVHKRHLFEAELVAQRNLAETANQALSESQRFIRGITDAIPGMVAYWDREQRCRFANQAYHQWFKRAPEDIVGMTLRALLGEAVYALNEPHIRAVLQGQEQQFERVLTRPDGRISHTWAHYVPDIADGEVRGFFANVTDVTALKATQLALDQAQRLGQIGSWSWQSEGAVTVWSKQMYALLGLNPEDPPPSFAEQARYLGEADYARLRAQAEWALRTGAPYAIELRYRRPDGQWGWLEARGEVARDAAGAVSGLRGTIQDITEQRAQKQALEWAQDRLRRMYETTPAMLHSIDPQGHLLHVSDAWLACLGYERHEVIGRLSSDFLTEESRRRAQEEVLPRFFEIGRCDAVPYQMLTREGRVIDVLLSAILERDEQGRPVRSLSVSEDVTLRRQAERELAREHARMRNLIEGTNAGTWEWNVQTGEVIVNPRWAAILGWTLDELGTVTNQFRAEIAHPDELAATQQRLREHFAGRTEAYVAELRLRHRDGHWVWVEDRGRLITRTAEGKPEWVYGIHIDISERKQRDEALLRLSAELAQQHELMRVTLQSIGDAVITTDAQGRVTWLNPVAERMTGWPTAEAQGQLLPQVFQIVHEETREVAPNPVAACLAMGQMVGLADQTVLISRDGAEYGIQDSAAPILGPQGDMLGVVLVFHDVSEQRRLSGEMTYRATHDALTGLINRGEFELRLLRTLRQAQEQHSQHVLLYIDLDQFKLVNDACGHAIGDQLLMQVGKLLGDSIRARDTLARLGGDEFAIILEHCTAEQAQRIAQKICDRMEDFRFVHEEQRFRIGTSIGLVPIDQRWASVSALQQAADTSCYAAKEAGRNRVHLWFDTDEAMQARHHEVQWTSRIERALDQRGFELFAQRIQPLKAASGGVHAEVLLRLRHDDGSLVQPGAFLPAAERFHLASRVDRWVLRHAIDWLRGLPVPNGLHTLSVNLSGQSVGDRAFHAWAVDLLASAGQALCAQLCLEITETVAVTNLADAAIFIEQVRKTGVRVALDDFGAGASSFGYLKALPVDCLKIDGQFIRNLVTDALDDAAVRCFTDVARLLQIQVVAEFVDNDEVLQRLRAIGVDYAQGYLLHLPEPIDALRSAVWPAPA</sequence>
<dbReference type="InterPro" id="IPR001633">
    <property type="entry name" value="EAL_dom"/>
</dbReference>
<evidence type="ECO:0000313" key="6">
    <source>
        <dbReference type="Proteomes" id="UP001528673"/>
    </source>
</evidence>
<dbReference type="Gene3D" id="3.20.20.450">
    <property type="entry name" value="EAL domain"/>
    <property type="match status" value="1"/>
</dbReference>
<dbReference type="SMART" id="SM00267">
    <property type="entry name" value="GGDEF"/>
    <property type="match status" value="1"/>
</dbReference>
<dbReference type="SUPFAM" id="SSF55785">
    <property type="entry name" value="PYP-like sensor domain (PAS domain)"/>
    <property type="match status" value="6"/>
</dbReference>
<feature type="domain" description="PAC" evidence="2">
    <location>
        <begin position="330"/>
        <end position="382"/>
    </location>
</feature>
<feature type="domain" description="PAS" evidence="1">
    <location>
        <begin position="510"/>
        <end position="583"/>
    </location>
</feature>
<dbReference type="Pfam" id="PF00990">
    <property type="entry name" value="GGDEF"/>
    <property type="match status" value="1"/>
</dbReference>
<dbReference type="PROSITE" id="PS50883">
    <property type="entry name" value="EAL"/>
    <property type="match status" value="1"/>
</dbReference>
<dbReference type="SUPFAM" id="SSF141868">
    <property type="entry name" value="EAL domain-like"/>
    <property type="match status" value="1"/>
</dbReference>